<dbReference type="Proteomes" id="UP000242999">
    <property type="component" value="Unassembled WGS sequence"/>
</dbReference>
<dbReference type="PANTHER" id="PTHR34982">
    <property type="entry name" value="YOP PROTEINS TRANSLOCATION PROTEIN L"/>
    <property type="match status" value="1"/>
</dbReference>
<feature type="compositionally biased region" description="Low complexity" evidence="10">
    <location>
        <begin position="454"/>
        <end position="466"/>
    </location>
</feature>
<keyword evidence="5" id="KW-0813">Transport</keyword>
<dbReference type="STRING" id="64971.SAMN05421831_102109"/>
<dbReference type="GO" id="GO:0015031">
    <property type="term" value="P:protein transport"/>
    <property type="evidence" value="ECO:0007669"/>
    <property type="project" value="UniProtKB-KW"/>
</dbReference>
<keyword evidence="12" id="KW-0969">Cilium</keyword>
<feature type="region of interest" description="Disordered" evidence="10">
    <location>
        <begin position="36"/>
        <end position="60"/>
    </location>
</feature>
<evidence type="ECO:0000256" key="8">
    <source>
        <dbReference type="ARBA" id="ARBA00022927"/>
    </source>
</evidence>
<keyword evidence="9" id="KW-1006">Bacterial flagellum protein export</keyword>
<keyword evidence="8" id="KW-0653">Protein transport</keyword>
<evidence type="ECO:0000313" key="12">
    <source>
        <dbReference type="EMBL" id="SEI45841.1"/>
    </source>
</evidence>
<organism evidence="12 13">
    <name type="scientific">Allopseudospirillum japonicum</name>
    <dbReference type="NCBI Taxonomy" id="64971"/>
    <lineage>
        <taxon>Bacteria</taxon>
        <taxon>Pseudomonadati</taxon>
        <taxon>Pseudomonadota</taxon>
        <taxon>Gammaproteobacteria</taxon>
        <taxon>Oceanospirillales</taxon>
        <taxon>Oceanospirillaceae</taxon>
        <taxon>Allopseudospirillum</taxon>
    </lineage>
</organism>
<dbReference type="InterPro" id="IPR000563">
    <property type="entry name" value="Flag_FliH"/>
</dbReference>
<evidence type="ECO:0000256" key="7">
    <source>
        <dbReference type="ARBA" id="ARBA00022795"/>
    </source>
</evidence>
<evidence type="ECO:0000259" key="11">
    <source>
        <dbReference type="Pfam" id="PF02108"/>
    </source>
</evidence>
<evidence type="ECO:0000256" key="10">
    <source>
        <dbReference type="SAM" id="MobiDB-lite"/>
    </source>
</evidence>
<dbReference type="InterPro" id="IPR051472">
    <property type="entry name" value="T3SS_Stator/FliH"/>
</dbReference>
<evidence type="ECO:0000256" key="9">
    <source>
        <dbReference type="ARBA" id="ARBA00023225"/>
    </source>
</evidence>
<dbReference type="GO" id="GO:0071973">
    <property type="term" value="P:bacterial-type flagellum-dependent cell motility"/>
    <property type="evidence" value="ECO:0007669"/>
    <property type="project" value="InterPro"/>
</dbReference>
<comment type="subcellular location">
    <subcellularLocation>
        <location evidence="2">Cytoplasm</location>
    </subcellularLocation>
</comment>
<name>A0A1H6QQ89_9GAMM</name>
<keyword evidence="13" id="KW-1185">Reference proteome</keyword>
<gene>
    <name evidence="12" type="ORF">SAMN05421831_102109</name>
</gene>
<feature type="compositionally biased region" description="Basic and acidic residues" evidence="10">
    <location>
        <begin position="619"/>
        <end position="634"/>
    </location>
</feature>
<keyword evidence="7" id="KW-1005">Bacterial flagellum biogenesis</keyword>
<dbReference type="GO" id="GO:0003774">
    <property type="term" value="F:cytoskeletal motor activity"/>
    <property type="evidence" value="ECO:0007669"/>
    <property type="project" value="InterPro"/>
</dbReference>
<dbReference type="InterPro" id="IPR018035">
    <property type="entry name" value="Flagellar_FliH/T3SS_HrpE"/>
</dbReference>
<dbReference type="OrthoDB" id="6415116at2"/>
<proteinExistence type="inferred from homology"/>
<dbReference type="PANTHER" id="PTHR34982:SF1">
    <property type="entry name" value="FLAGELLAR ASSEMBLY PROTEIN FLIH"/>
    <property type="match status" value="1"/>
</dbReference>
<evidence type="ECO:0000256" key="6">
    <source>
        <dbReference type="ARBA" id="ARBA00022490"/>
    </source>
</evidence>
<evidence type="ECO:0000256" key="5">
    <source>
        <dbReference type="ARBA" id="ARBA00022448"/>
    </source>
</evidence>
<evidence type="ECO:0000256" key="2">
    <source>
        <dbReference type="ARBA" id="ARBA00004496"/>
    </source>
</evidence>
<comment type="similarity">
    <text evidence="3">Belongs to the FliH family.</text>
</comment>
<feature type="region of interest" description="Disordered" evidence="10">
    <location>
        <begin position="358"/>
        <end position="545"/>
    </location>
</feature>
<evidence type="ECO:0000256" key="4">
    <source>
        <dbReference type="ARBA" id="ARBA00016507"/>
    </source>
</evidence>
<evidence type="ECO:0000256" key="1">
    <source>
        <dbReference type="ARBA" id="ARBA00003041"/>
    </source>
</evidence>
<comment type="function">
    <text evidence="1">Needed for flagellar regrowth and assembly.</text>
</comment>
<dbReference type="Pfam" id="PF02108">
    <property type="entry name" value="FliH"/>
    <property type="match status" value="1"/>
</dbReference>
<evidence type="ECO:0000256" key="3">
    <source>
        <dbReference type="ARBA" id="ARBA00006602"/>
    </source>
</evidence>
<protein>
    <recommendedName>
        <fullName evidence="4">Flagellar assembly protein FliH</fullName>
    </recommendedName>
</protein>
<dbReference type="EMBL" id="FNYH01000002">
    <property type="protein sequence ID" value="SEI45841.1"/>
    <property type="molecule type" value="Genomic_DNA"/>
</dbReference>
<dbReference type="GO" id="GO:0005829">
    <property type="term" value="C:cytosol"/>
    <property type="evidence" value="ECO:0007669"/>
    <property type="project" value="TreeGrafter"/>
</dbReference>
<feature type="domain" description="Flagellar assembly protein FliH/Type III secretion system HrpE" evidence="11">
    <location>
        <begin position="134"/>
        <end position="257"/>
    </location>
</feature>
<dbReference type="PRINTS" id="PR01003">
    <property type="entry name" value="FLGFLIH"/>
</dbReference>
<dbReference type="GO" id="GO:0009288">
    <property type="term" value="C:bacterial-type flagellum"/>
    <property type="evidence" value="ECO:0007669"/>
    <property type="project" value="InterPro"/>
</dbReference>
<dbReference type="AlphaFoldDB" id="A0A1H6QQ89"/>
<sequence>MKNRMSRIPAADKADYQRWEMPDLTGINRRIRERLQEIEQAEQQEEAATPEPTPEEIAAEKAAQARLAREQELAQIREQAYQEGFTQGQQAGLEQGYQDGFAQGQQAGHTQGLEQGIQEGIQEGLNQGQEQLDQIKSRLQHLIQHLREPLARQDDELEEVLLSLVQMLCQAILLRELSINRRHLLMIVREAIQALPPMSERLFVYVHPEDIELAGEACAGVPEACRVFADENMTPGGCRVETQNSLVDYTFERRFQDILRLAVEKRYSQALPQPHPQEDLDAWEEAYLPAEAQAQVSSSPAQALEWQDVVPVIDDLQDLSQELKALRALRQGPFVAKANWQIEDDEMLDAETSVAVGPEVEQATETQEKDQQEDVAETTDVAPSSDMSAADEAISDTSETPEAVSSDILETAEVSSEPLDTQQPENQCQDQPTAELEQALEEDRATQVEEMPEETASTSSVEETPSLADEASAQAVEDALPSDMPEEVPENQAIEPLEKDDLMPDTRTGAWPEDIEPLDTAVLGEVPPLPPAESLEPTPSMPLEPASYASLEDLEPLQTWPGLQDAEHLWEPQAPSAEQKLATNAAVIEDRYLPDEEEQAVPLDEALDLSAFEAEENTPLEKAKTSEDTDKAKLEQVQSQLNPEAAQWDDLDLEQLFTDDKQTKEP</sequence>
<accession>A0A1H6QQ89</accession>
<feature type="compositionally biased region" description="Polar residues" evidence="10">
    <location>
        <begin position="418"/>
        <end position="432"/>
    </location>
</feature>
<evidence type="ECO:0000313" key="13">
    <source>
        <dbReference type="Proteomes" id="UP000242999"/>
    </source>
</evidence>
<keyword evidence="6" id="KW-0963">Cytoplasm</keyword>
<keyword evidence="12" id="KW-0966">Cell projection</keyword>
<dbReference type="GO" id="GO:0044781">
    <property type="term" value="P:bacterial-type flagellum organization"/>
    <property type="evidence" value="ECO:0007669"/>
    <property type="project" value="UniProtKB-KW"/>
</dbReference>
<feature type="region of interest" description="Disordered" evidence="10">
    <location>
        <begin position="612"/>
        <end position="651"/>
    </location>
</feature>
<keyword evidence="12" id="KW-0282">Flagellum</keyword>
<reference evidence="13" key="1">
    <citation type="submission" date="2016-10" db="EMBL/GenBank/DDBJ databases">
        <authorList>
            <person name="Varghese N."/>
            <person name="Submissions S."/>
        </authorList>
    </citation>
    <scope>NUCLEOTIDE SEQUENCE [LARGE SCALE GENOMIC DNA]</scope>
    <source>
        <strain evidence="13">DSM 7165</strain>
    </source>
</reference>